<evidence type="ECO:0000313" key="1">
    <source>
        <dbReference type="EMBL" id="MEG3437853.1"/>
    </source>
</evidence>
<comment type="caution">
    <text evidence="1">The sequence shown here is derived from an EMBL/GenBank/DDBJ whole genome shotgun (WGS) entry which is preliminary data.</text>
</comment>
<accession>A0AAW9QW08</accession>
<evidence type="ECO:0000313" key="2">
    <source>
        <dbReference type="Proteomes" id="UP001328733"/>
    </source>
</evidence>
<dbReference type="PANTHER" id="PTHR34849:SF3">
    <property type="entry name" value="SSR2962 PROTEIN"/>
    <property type="match status" value="1"/>
</dbReference>
<dbReference type="InterPro" id="IPR036388">
    <property type="entry name" value="WH-like_DNA-bd_sf"/>
</dbReference>
<dbReference type="Gene3D" id="1.10.10.10">
    <property type="entry name" value="Winged helix-like DNA-binding domain superfamily/Winged helix DNA-binding domain"/>
    <property type="match status" value="1"/>
</dbReference>
<dbReference type="RefSeq" id="WP_332865331.1">
    <property type="nucleotide sequence ID" value="NZ_JBAFSM010000020.1"/>
</dbReference>
<reference evidence="1 2" key="1">
    <citation type="submission" date="2024-01" db="EMBL/GenBank/DDBJ databases">
        <title>Genomic insights into the taxonomy and metabolism of the cyanobacterium Pannus brasiliensis CCIBt3594.</title>
        <authorList>
            <person name="Machado M."/>
            <person name="Botero N.B."/>
            <person name="Andreote A.P.D."/>
            <person name="Feitosa A.M.T."/>
            <person name="Popin R."/>
            <person name="Sivonen K."/>
            <person name="Fiore M.F."/>
        </authorList>
    </citation>
    <scope>NUCLEOTIDE SEQUENCE [LARGE SCALE GENOMIC DNA]</scope>
    <source>
        <strain evidence="1 2">CCIBt3594</strain>
    </source>
</reference>
<sequence length="72" mass="8383">MSEPLLERITHHPDVCHGKPCIRGLRYPVEFLLELLNSGMTTEEILTDYEDLEREDIQAVLLSAARRGDRYR</sequence>
<organism evidence="1 2">
    <name type="scientific">Pannus brasiliensis CCIBt3594</name>
    <dbReference type="NCBI Taxonomy" id="1427578"/>
    <lineage>
        <taxon>Bacteria</taxon>
        <taxon>Bacillati</taxon>
        <taxon>Cyanobacteriota</taxon>
        <taxon>Cyanophyceae</taxon>
        <taxon>Oscillatoriophycideae</taxon>
        <taxon>Chroococcales</taxon>
        <taxon>Microcystaceae</taxon>
        <taxon>Pannus</taxon>
    </lineage>
</organism>
<dbReference type="EMBL" id="JBAFSM010000020">
    <property type="protein sequence ID" value="MEG3437853.1"/>
    <property type="molecule type" value="Genomic_DNA"/>
</dbReference>
<dbReference type="AlphaFoldDB" id="A0AAW9QW08"/>
<name>A0AAW9QW08_9CHRO</name>
<keyword evidence="2" id="KW-1185">Reference proteome</keyword>
<dbReference type="SUPFAM" id="SSF46689">
    <property type="entry name" value="Homeodomain-like"/>
    <property type="match status" value="1"/>
</dbReference>
<protein>
    <submittedName>
        <fullName evidence="1">DUF433 domain-containing protein</fullName>
    </submittedName>
</protein>
<dbReference type="PANTHER" id="PTHR34849">
    <property type="entry name" value="SSL5025 PROTEIN"/>
    <property type="match status" value="1"/>
</dbReference>
<dbReference type="InterPro" id="IPR007367">
    <property type="entry name" value="DUF433"/>
</dbReference>
<dbReference type="Pfam" id="PF04255">
    <property type="entry name" value="DUF433"/>
    <property type="match status" value="1"/>
</dbReference>
<dbReference type="Proteomes" id="UP001328733">
    <property type="component" value="Unassembled WGS sequence"/>
</dbReference>
<dbReference type="InterPro" id="IPR009057">
    <property type="entry name" value="Homeodomain-like_sf"/>
</dbReference>
<proteinExistence type="predicted"/>
<gene>
    <name evidence="1" type="ORF">V0288_12065</name>
</gene>